<dbReference type="InterPro" id="IPR025256">
    <property type="entry name" value="TM7S3/TM198-like_dom"/>
</dbReference>
<comment type="subcellular location">
    <subcellularLocation>
        <location evidence="1">Membrane</location>
        <topology evidence="1">Multi-pass membrane protein</topology>
    </subcellularLocation>
</comment>
<dbReference type="GeneID" id="87956904"/>
<feature type="compositionally biased region" description="Gly residues" evidence="5">
    <location>
        <begin position="878"/>
        <end position="897"/>
    </location>
</feature>
<feature type="compositionally biased region" description="Basic and acidic residues" evidence="5">
    <location>
        <begin position="611"/>
        <end position="620"/>
    </location>
</feature>
<feature type="compositionally biased region" description="Basic and acidic residues" evidence="5">
    <location>
        <begin position="755"/>
        <end position="769"/>
    </location>
</feature>
<name>A0ABZ1D2P2_9TREE</name>
<feature type="compositionally biased region" description="Low complexity" evidence="5">
    <location>
        <begin position="633"/>
        <end position="644"/>
    </location>
</feature>
<feature type="transmembrane region" description="Helical" evidence="6">
    <location>
        <begin position="171"/>
        <end position="188"/>
    </location>
</feature>
<proteinExistence type="predicted"/>
<feature type="compositionally biased region" description="Basic and acidic residues" evidence="5">
    <location>
        <begin position="653"/>
        <end position="663"/>
    </location>
</feature>
<feature type="compositionally biased region" description="Basic and acidic residues" evidence="5">
    <location>
        <begin position="932"/>
        <end position="944"/>
    </location>
</feature>
<protein>
    <recommendedName>
        <fullName evidence="8">TM7S3/TM198-like domain-containing protein</fullName>
    </recommendedName>
</protein>
<feature type="transmembrane region" description="Helical" evidence="6">
    <location>
        <begin position="342"/>
        <end position="361"/>
    </location>
</feature>
<dbReference type="Pfam" id="PF13886">
    <property type="entry name" value="TM7S3_TM198"/>
    <property type="match status" value="1"/>
</dbReference>
<feature type="compositionally biased region" description="Polar residues" evidence="5">
    <location>
        <begin position="665"/>
        <end position="702"/>
    </location>
</feature>
<evidence type="ECO:0000256" key="5">
    <source>
        <dbReference type="SAM" id="MobiDB-lite"/>
    </source>
</evidence>
<keyword evidence="2 6" id="KW-0812">Transmembrane</keyword>
<feature type="chain" id="PRO_5046016867" description="TM7S3/TM198-like domain-containing protein" evidence="7">
    <location>
        <begin position="19"/>
        <end position="952"/>
    </location>
</feature>
<feature type="region of interest" description="Disordered" evidence="5">
    <location>
        <begin position="401"/>
        <end position="427"/>
    </location>
</feature>
<feature type="region of interest" description="Disordered" evidence="5">
    <location>
        <begin position="822"/>
        <end position="841"/>
    </location>
</feature>
<gene>
    <name evidence="9" type="ORF">IL334_004773</name>
</gene>
<dbReference type="RefSeq" id="XP_062792539.1">
    <property type="nucleotide sequence ID" value="XM_062936488.1"/>
</dbReference>
<feature type="transmembrane region" description="Helical" evidence="6">
    <location>
        <begin position="259"/>
        <end position="277"/>
    </location>
</feature>
<feature type="compositionally biased region" description="Low complexity" evidence="5">
    <location>
        <begin position="573"/>
        <end position="584"/>
    </location>
</feature>
<feature type="region of interest" description="Disordered" evidence="5">
    <location>
        <begin position="20"/>
        <end position="56"/>
    </location>
</feature>
<keyword evidence="3 6" id="KW-1133">Transmembrane helix</keyword>
<feature type="compositionally biased region" description="Basic and acidic residues" evidence="5">
    <location>
        <begin position="542"/>
        <end position="551"/>
    </location>
</feature>
<feature type="transmembrane region" description="Helical" evidence="6">
    <location>
        <begin position="232"/>
        <end position="253"/>
    </location>
</feature>
<evidence type="ECO:0000256" key="6">
    <source>
        <dbReference type="SAM" id="Phobius"/>
    </source>
</evidence>
<dbReference type="PANTHER" id="PTHR39469:SF1">
    <property type="entry name" value="DUF4203 DOMAIN-CONTAINING PROTEIN"/>
    <property type="match status" value="1"/>
</dbReference>
<evidence type="ECO:0000256" key="1">
    <source>
        <dbReference type="ARBA" id="ARBA00004141"/>
    </source>
</evidence>
<feature type="region of interest" description="Disordered" evidence="5">
    <location>
        <begin position="846"/>
        <end position="952"/>
    </location>
</feature>
<evidence type="ECO:0000313" key="9">
    <source>
        <dbReference type="EMBL" id="WRT67799.1"/>
    </source>
</evidence>
<evidence type="ECO:0000256" key="3">
    <source>
        <dbReference type="ARBA" id="ARBA00022989"/>
    </source>
</evidence>
<reference evidence="9 10" key="1">
    <citation type="submission" date="2024-01" db="EMBL/GenBank/DDBJ databases">
        <title>Comparative genomics of Cryptococcus and Kwoniella reveals pathogenesis evolution and contrasting modes of karyotype evolution via chromosome fusion or intercentromeric recombination.</title>
        <authorList>
            <person name="Coelho M.A."/>
            <person name="David-Palma M."/>
            <person name="Shea T."/>
            <person name="Bowers K."/>
            <person name="McGinley-Smith S."/>
            <person name="Mohammad A.W."/>
            <person name="Gnirke A."/>
            <person name="Yurkov A.M."/>
            <person name="Nowrousian M."/>
            <person name="Sun S."/>
            <person name="Cuomo C.A."/>
            <person name="Heitman J."/>
        </authorList>
    </citation>
    <scope>NUCLEOTIDE SEQUENCE [LARGE SCALE GENOMIC DNA]</scope>
    <source>
        <strain evidence="9">CBS 11374</strain>
    </source>
</reference>
<feature type="transmembrane region" description="Helical" evidence="6">
    <location>
        <begin position="208"/>
        <end position="227"/>
    </location>
</feature>
<evidence type="ECO:0000256" key="7">
    <source>
        <dbReference type="SAM" id="SignalP"/>
    </source>
</evidence>
<feature type="compositionally biased region" description="Low complexity" evidence="5">
    <location>
        <begin position="406"/>
        <end position="418"/>
    </location>
</feature>
<feature type="compositionally biased region" description="Basic and acidic residues" evidence="5">
    <location>
        <begin position="898"/>
        <end position="915"/>
    </location>
</feature>
<evidence type="ECO:0000259" key="8">
    <source>
        <dbReference type="Pfam" id="PF13886"/>
    </source>
</evidence>
<feature type="compositionally biased region" description="Polar residues" evidence="5">
    <location>
        <begin position="552"/>
        <end position="561"/>
    </location>
</feature>
<accession>A0ABZ1D2P2</accession>
<dbReference type="EMBL" id="CP141886">
    <property type="protein sequence ID" value="WRT67799.1"/>
    <property type="molecule type" value="Genomic_DNA"/>
</dbReference>
<evidence type="ECO:0000256" key="2">
    <source>
        <dbReference type="ARBA" id="ARBA00022692"/>
    </source>
</evidence>
<feature type="domain" description="TM7S3/TM198-like" evidence="8">
    <location>
        <begin position="146"/>
        <end position="357"/>
    </location>
</feature>
<feature type="transmembrane region" description="Helical" evidence="6">
    <location>
        <begin position="140"/>
        <end position="159"/>
    </location>
</feature>
<keyword evidence="7" id="KW-0732">Signal</keyword>
<organism evidence="9 10">
    <name type="scientific">Kwoniella shivajii</name>
    <dbReference type="NCBI Taxonomy" id="564305"/>
    <lineage>
        <taxon>Eukaryota</taxon>
        <taxon>Fungi</taxon>
        <taxon>Dikarya</taxon>
        <taxon>Basidiomycota</taxon>
        <taxon>Agaricomycotina</taxon>
        <taxon>Tremellomycetes</taxon>
        <taxon>Tremellales</taxon>
        <taxon>Cryptococcaceae</taxon>
        <taxon>Kwoniella</taxon>
    </lineage>
</organism>
<keyword evidence="10" id="KW-1185">Reference proteome</keyword>
<feature type="region of interest" description="Disordered" evidence="5">
    <location>
        <begin position="542"/>
        <end position="769"/>
    </location>
</feature>
<keyword evidence="4 6" id="KW-0472">Membrane</keyword>
<feature type="region of interest" description="Disordered" evidence="5">
    <location>
        <begin position="451"/>
        <end position="488"/>
    </location>
</feature>
<sequence length="952" mass="104045">MRLFSPVLLALSLPSIYAQSSTSTSSTSPSASRSSLNSSSSTTSRSNSSSSSHSATPTLNITTFTTTLTTYPTTTTLSESFQPATTLTLSFTLNTSDYSSVNQSIWQGDYTNGTTPFNGTDKPWEEGDGFLPFKIKIDPAFGVLGGLLIISGIPVAVLGGKNRWSSNAISTGYALMLFTLVMVLRFGVEPNLQPPSPNPPSTTLRGLYLLACIIASFFGAAAGIFLYSFAKYWVSAIGGFTFGWFLLATRQGGLIDSVLGRWGLLGALTVGGLISSLPKQTNEWMMLISTSWIGATAFTLGVDCYTRAGLKEFYMYNLGFHDLFPKLYGFKYPLTQTMMIELGLLAAMVVIGAAIQFRVLGMLTKRLNKMREEEEERIEAEEIEKAAERFKNVGAELNEWEEKHGASSSASGPGSSGPTDPYGSLNGSALRATRESVLLPQLGFEFDRERDRDYNYGRPSSTLSLLRDPEMRNNGNGNGSYEPLSIKSPTLNIPDTPQSMFIGLEELKPAEPIPSSPTGSGSDSELEQKMRLLAEIKKAREDVKGSLDKLRSSTPSGSVSIESDYLLGSGRNTTPTPTLGVTGTSDRRERHTSTASSRILDYSYPASKSDNSGERRDRHLSTTSSGILDYPMSTTGVHHSTSTSPPTPPPQSDWDRYLSERKVISPTSNTQTPETYQSMQTPQNGTNPRDYPQRSSTYTSGPLTLDMDVRRERTTSMLEPRVSDFGSGPGPGPRDSSRLNGTYPFDRPTGNMSRTRSEGLDRIGDGDRPKTYHDYLGGNNGNLGTPMIIGSAANARADKQNQRTRPANSGRTAMTYDELAERHRKRLSKLQDPVTSKMKEEIEIENARKRWEKQKQLEKQGMKRKERERFYREQEQQAGGGGLEGPAAGGAGPGVEGNKGKAREQGINKAEEWRKSVILSPPTISTQAPTNDKAREQKKIDQKKRASRSFAS</sequence>
<evidence type="ECO:0000256" key="4">
    <source>
        <dbReference type="ARBA" id="ARBA00023136"/>
    </source>
</evidence>
<dbReference type="PANTHER" id="PTHR39469">
    <property type="entry name" value="CHROMOSOME 1, WHOLE GENOME SHOTGUN SEQUENCE"/>
    <property type="match status" value="1"/>
</dbReference>
<feature type="signal peptide" evidence="7">
    <location>
        <begin position="1"/>
        <end position="18"/>
    </location>
</feature>
<feature type="compositionally biased region" description="Basic and acidic residues" evidence="5">
    <location>
        <begin position="846"/>
        <end position="875"/>
    </location>
</feature>
<dbReference type="Proteomes" id="UP001329825">
    <property type="component" value="Chromosome 6"/>
</dbReference>
<evidence type="ECO:0000313" key="10">
    <source>
        <dbReference type="Proteomes" id="UP001329825"/>
    </source>
</evidence>